<comment type="caution">
    <text evidence="8">The sequence shown here is derived from an EMBL/GenBank/DDBJ whole genome shotgun (WGS) entry which is preliminary data.</text>
</comment>
<dbReference type="Proteomes" id="UP000014155">
    <property type="component" value="Unassembled WGS sequence"/>
</dbReference>
<dbReference type="GO" id="GO:0030170">
    <property type="term" value="F:pyridoxal phosphate binding"/>
    <property type="evidence" value="ECO:0007669"/>
    <property type="project" value="InterPro"/>
</dbReference>
<dbReference type="InterPro" id="IPR022517">
    <property type="entry name" value="Asp_decarboxylase_pyridox"/>
</dbReference>
<keyword evidence="3" id="KW-0210">Decarboxylase</keyword>
<dbReference type="RefSeq" id="WP_004626419.1">
    <property type="nucleotide sequence ID" value="NZ_AORV01000037.1"/>
</dbReference>
<keyword evidence="5 7" id="KW-0456">Lyase</keyword>
<evidence type="ECO:0000256" key="6">
    <source>
        <dbReference type="PIRSR" id="PIRSR602129-50"/>
    </source>
</evidence>
<dbReference type="PANTHER" id="PTHR45677">
    <property type="entry name" value="GLUTAMATE DECARBOXYLASE-RELATED"/>
    <property type="match status" value="1"/>
</dbReference>
<keyword evidence="9" id="KW-1185">Reference proteome</keyword>
<evidence type="ECO:0000256" key="5">
    <source>
        <dbReference type="ARBA" id="ARBA00023239"/>
    </source>
</evidence>
<dbReference type="GO" id="GO:0019752">
    <property type="term" value="P:carboxylic acid metabolic process"/>
    <property type="evidence" value="ECO:0007669"/>
    <property type="project" value="InterPro"/>
</dbReference>
<dbReference type="GO" id="GO:0005737">
    <property type="term" value="C:cytoplasm"/>
    <property type="evidence" value="ECO:0007669"/>
    <property type="project" value="TreeGrafter"/>
</dbReference>
<feature type="modified residue" description="N6-(pyridoxal phosphate)lysine" evidence="6">
    <location>
        <position position="349"/>
    </location>
</feature>
<dbReference type="PATRIC" id="fig|1195236.3.peg.2999"/>
<sequence>MGLSAINECINNNYHDTSNEVNEQHIIDMFRISKENQEFEEEAENVINKIIKDFLLSENANSSAELKEVINNFECSRIPNNPINLLDYLKLLNDNVIAHATHVSSPRFIGHMTSSLPYFMKIMGKLLVSLNQNLVKAETSKVFTPYERQSLAMMHRLIYNFPEEFYDKHIQDNNSTLGIITSGGTIANLTALWCARNACLPPEGDFKGVEKEGLYNALLHYNYTGAVIIGPETMHYSFDKAADMLGIGEKNLIRVHVDNNNHIDLAELESTILKCKAQKKLIIAIVGVAGATDSGSIDPINDMADVANSAGIHFHVDAAWGGALIFSEKYKYKLAGLEKADSVTIDGHKQLYLPMGIGMVFFKNNLLAGNIEKNAQYIIRAGSFDLGRRSVEGSRSGTSLYLHTALHVLGLKGYEVLINEGITKAYYMADSIRSRPEFELLSYPETNILVYRFIPEEFRMQVKAGQVSRSENNIIDKYNETLQRTQRKVGKFFNSRTKVKTSLYGRGVQVVAIRSVIANPLTMKADIDAVLEDIIRISKVIVKD</sequence>
<comment type="similarity">
    <text evidence="2 7">Belongs to the group II decarboxylase family.</text>
</comment>
<dbReference type="GO" id="GO:0004058">
    <property type="term" value="F:aromatic-L-amino-acid decarboxylase activity"/>
    <property type="evidence" value="ECO:0007669"/>
    <property type="project" value="UniProtKB-ARBA"/>
</dbReference>
<dbReference type="eggNOG" id="COG0076">
    <property type="taxonomic scope" value="Bacteria"/>
</dbReference>
<dbReference type="InterPro" id="IPR015422">
    <property type="entry name" value="PyrdxlP-dep_Trfase_small"/>
</dbReference>
<evidence type="ECO:0000313" key="9">
    <source>
        <dbReference type="Proteomes" id="UP000014155"/>
    </source>
</evidence>
<gene>
    <name evidence="8" type="ORF">CTER_2679</name>
</gene>
<dbReference type="AlphaFoldDB" id="S0FMA3"/>
<dbReference type="EMBL" id="AORV01000037">
    <property type="protein sequence ID" value="EMS71451.1"/>
    <property type="molecule type" value="Genomic_DNA"/>
</dbReference>
<proteinExistence type="inferred from homology"/>
<keyword evidence="4 6" id="KW-0663">Pyridoxal phosphate</keyword>
<dbReference type="NCBIfam" id="TIGR03799">
    <property type="entry name" value="NOD_PanD_pyr"/>
    <property type="match status" value="1"/>
</dbReference>
<dbReference type="InterPro" id="IPR002129">
    <property type="entry name" value="PyrdxlP-dep_de-COase"/>
</dbReference>
<reference evidence="8 9" key="1">
    <citation type="journal article" date="2013" name="Genome Announc.">
        <title>Draft Genome Sequence of the Cellulolytic, Mesophilic, Anaerobic Bacterium Clostridium termitidis Strain CT1112 (DSM 5398).</title>
        <authorList>
            <person name="Lal S."/>
            <person name="Ramachandran U."/>
            <person name="Zhang X."/>
            <person name="Munir R."/>
            <person name="Sparling R."/>
            <person name="Levin D.B."/>
        </authorList>
    </citation>
    <scope>NUCLEOTIDE SEQUENCE [LARGE SCALE GENOMIC DNA]</scope>
    <source>
        <strain evidence="8 9">CT1112</strain>
    </source>
</reference>
<dbReference type="Gene3D" id="3.90.1150.10">
    <property type="entry name" value="Aspartate Aminotransferase, domain 1"/>
    <property type="match status" value="1"/>
</dbReference>
<dbReference type="InterPro" id="IPR015421">
    <property type="entry name" value="PyrdxlP-dep_Trfase_major"/>
</dbReference>
<accession>S0FMA3</accession>
<dbReference type="Pfam" id="PF00282">
    <property type="entry name" value="Pyridoxal_deC"/>
    <property type="match status" value="1"/>
</dbReference>
<evidence type="ECO:0000313" key="8">
    <source>
        <dbReference type="EMBL" id="EMS71451.1"/>
    </source>
</evidence>
<evidence type="ECO:0000256" key="1">
    <source>
        <dbReference type="ARBA" id="ARBA00001933"/>
    </source>
</evidence>
<organism evidence="8 9">
    <name type="scientific">Ruminiclostridium cellobioparum subsp. termitidis CT1112</name>
    <dbReference type="NCBI Taxonomy" id="1195236"/>
    <lineage>
        <taxon>Bacteria</taxon>
        <taxon>Bacillati</taxon>
        <taxon>Bacillota</taxon>
        <taxon>Clostridia</taxon>
        <taxon>Eubacteriales</taxon>
        <taxon>Oscillospiraceae</taxon>
        <taxon>Ruminiclostridium</taxon>
    </lineage>
</organism>
<name>S0FMA3_RUMCE</name>
<dbReference type="STRING" id="1195236.CTER_2679"/>
<evidence type="ECO:0000256" key="3">
    <source>
        <dbReference type="ARBA" id="ARBA00022793"/>
    </source>
</evidence>
<evidence type="ECO:0000256" key="2">
    <source>
        <dbReference type="ARBA" id="ARBA00009533"/>
    </source>
</evidence>
<dbReference type="SUPFAM" id="SSF53383">
    <property type="entry name" value="PLP-dependent transferases"/>
    <property type="match status" value="1"/>
</dbReference>
<evidence type="ECO:0000256" key="7">
    <source>
        <dbReference type="RuleBase" id="RU000382"/>
    </source>
</evidence>
<comment type="cofactor">
    <cofactor evidence="1 6 7">
        <name>pyridoxal 5'-phosphate</name>
        <dbReference type="ChEBI" id="CHEBI:597326"/>
    </cofactor>
</comment>
<protein>
    <submittedName>
        <fullName evidence="8">Putative pyridoxal-dependent aspartate 1-decarboxylase</fullName>
        <ecNumber evidence="8">4.1.1.15</ecNumber>
    </submittedName>
</protein>
<evidence type="ECO:0000256" key="4">
    <source>
        <dbReference type="ARBA" id="ARBA00022898"/>
    </source>
</evidence>
<dbReference type="EC" id="4.1.1.15" evidence="8"/>
<dbReference type="InterPro" id="IPR015424">
    <property type="entry name" value="PyrdxlP-dep_Trfase"/>
</dbReference>
<dbReference type="GO" id="GO:0004351">
    <property type="term" value="F:glutamate decarboxylase activity"/>
    <property type="evidence" value="ECO:0007669"/>
    <property type="project" value="UniProtKB-EC"/>
</dbReference>
<dbReference type="Gene3D" id="3.40.640.10">
    <property type="entry name" value="Type I PLP-dependent aspartate aminotransferase-like (Major domain)"/>
    <property type="match status" value="1"/>
</dbReference>
<dbReference type="PANTHER" id="PTHR45677:SF8">
    <property type="entry name" value="CYSTEINE SULFINIC ACID DECARBOXYLASE"/>
    <property type="match status" value="1"/>
</dbReference>